<dbReference type="EMBL" id="FOLY01000004">
    <property type="protein sequence ID" value="SFC59559.1"/>
    <property type="molecule type" value="Genomic_DNA"/>
</dbReference>
<gene>
    <name evidence="2" type="ORF">SAMN05421848_1939</name>
</gene>
<evidence type="ECO:0000259" key="1">
    <source>
        <dbReference type="Pfam" id="PF01636"/>
    </source>
</evidence>
<evidence type="ECO:0000313" key="3">
    <source>
        <dbReference type="Proteomes" id="UP000199046"/>
    </source>
</evidence>
<keyword evidence="3" id="KW-1185">Reference proteome</keyword>
<name>A0A1I1KFG9_9GAMM</name>
<dbReference type="RefSeq" id="WP_090133426.1">
    <property type="nucleotide sequence ID" value="NZ_FOLY01000004.1"/>
</dbReference>
<dbReference type="Proteomes" id="UP000199046">
    <property type="component" value="Unassembled WGS sequence"/>
</dbReference>
<proteinExistence type="predicted"/>
<protein>
    <recommendedName>
        <fullName evidence="1">Aminoglycoside phosphotransferase domain-containing protein</fullName>
    </recommendedName>
</protein>
<dbReference type="InterPro" id="IPR011009">
    <property type="entry name" value="Kinase-like_dom_sf"/>
</dbReference>
<evidence type="ECO:0000313" key="2">
    <source>
        <dbReference type="EMBL" id="SFC59559.1"/>
    </source>
</evidence>
<accession>A0A1I1KFG9</accession>
<dbReference type="Gene3D" id="3.30.200.20">
    <property type="entry name" value="Phosphorylase Kinase, domain 1"/>
    <property type="match status" value="1"/>
</dbReference>
<dbReference type="SUPFAM" id="SSF56112">
    <property type="entry name" value="Protein kinase-like (PK-like)"/>
    <property type="match status" value="1"/>
</dbReference>
<dbReference type="AlphaFoldDB" id="A0A1I1KFG9"/>
<reference evidence="3" key="1">
    <citation type="submission" date="2016-10" db="EMBL/GenBank/DDBJ databases">
        <authorList>
            <person name="Varghese N."/>
            <person name="Submissions S."/>
        </authorList>
    </citation>
    <scope>NUCLEOTIDE SEQUENCE [LARGE SCALE GENOMIC DNA]</scope>
    <source>
        <strain evidence="3">DSM 23439</strain>
    </source>
</reference>
<sequence>MTARLDALRRWAASHHGLEATPPELEIVTDDASFRRYFRLPLDGGQSRILMDAPPERENSHPFVEIARQWRAHDIRVPELYHVDLAQGFIEMQDLGDDMLRQHLACPDQREALMEQAISVSVAIAALPPDDLPPYDARWLGDELDLFPQWCLTQWLDIAPPDSWPQVREQLVVALTTQPQVCVHRDFHAQNLMCHDSQLWVIDFQGAVCGPLAYDLVSLLRDRNNAWPESDQTRWIETWRQRAQKAGVMATVAPEAFRRMVDLTGAQRSLKVLGLFCRLALRDDKPRYLMLLPLFVEHVRQGLTGQPGFEAFMQWFDTCFVPALDARLIEHRTAGQEC</sequence>
<dbReference type="Gene3D" id="3.90.1200.10">
    <property type="match status" value="1"/>
</dbReference>
<dbReference type="OrthoDB" id="9809275at2"/>
<dbReference type="STRING" id="402385.SAMN05421848_1939"/>
<organism evidence="2 3">
    <name type="scientific">Kushneria avicenniae</name>
    <dbReference type="NCBI Taxonomy" id="402385"/>
    <lineage>
        <taxon>Bacteria</taxon>
        <taxon>Pseudomonadati</taxon>
        <taxon>Pseudomonadota</taxon>
        <taxon>Gammaproteobacteria</taxon>
        <taxon>Oceanospirillales</taxon>
        <taxon>Halomonadaceae</taxon>
        <taxon>Kushneria</taxon>
    </lineage>
</organism>
<feature type="domain" description="Aminoglycoside phosphotransferase" evidence="1">
    <location>
        <begin position="25"/>
        <end position="247"/>
    </location>
</feature>
<dbReference type="InterPro" id="IPR002575">
    <property type="entry name" value="Aminoglycoside_PTrfase"/>
</dbReference>
<dbReference type="Pfam" id="PF01636">
    <property type="entry name" value="APH"/>
    <property type="match status" value="1"/>
</dbReference>